<dbReference type="InterPro" id="IPR002123">
    <property type="entry name" value="Plipid/glycerol_acylTrfase"/>
</dbReference>
<evidence type="ECO:0000313" key="6">
    <source>
        <dbReference type="Proteomes" id="UP000196027"/>
    </source>
</evidence>
<keyword evidence="2" id="KW-0808">Transferase</keyword>
<evidence type="ECO:0000256" key="3">
    <source>
        <dbReference type="ARBA" id="ARBA00023315"/>
    </source>
</evidence>
<dbReference type="GO" id="GO:0006654">
    <property type="term" value="P:phosphatidic acid biosynthetic process"/>
    <property type="evidence" value="ECO:0007669"/>
    <property type="project" value="TreeGrafter"/>
</dbReference>
<dbReference type="KEGG" id="ome:OLMES_1047"/>
<dbReference type="PANTHER" id="PTHR10434:SF11">
    <property type="entry name" value="1-ACYL-SN-GLYCEROL-3-PHOSPHATE ACYLTRANSFERASE"/>
    <property type="match status" value="1"/>
</dbReference>
<dbReference type="SMART" id="SM00563">
    <property type="entry name" value="PlsC"/>
    <property type="match status" value="1"/>
</dbReference>
<dbReference type="EMBL" id="CP021425">
    <property type="protein sequence ID" value="ARU55133.1"/>
    <property type="molecule type" value="Genomic_DNA"/>
</dbReference>
<dbReference type="AlphaFoldDB" id="A0A1Y0I6V7"/>
<dbReference type="RefSeq" id="WP_087460269.1">
    <property type="nucleotide sequence ID" value="NZ_CP021425.1"/>
</dbReference>
<accession>A0A1Y0I6V7</accession>
<proteinExistence type="predicted"/>
<keyword evidence="3" id="KW-0012">Acyltransferase</keyword>
<gene>
    <name evidence="5" type="ORF">OLMES_1047</name>
</gene>
<dbReference type="PANTHER" id="PTHR10434">
    <property type="entry name" value="1-ACYL-SN-GLYCEROL-3-PHOSPHATE ACYLTRANSFERASE"/>
    <property type="match status" value="1"/>
</dbReference>
<dbReference type="Pfam" id="PF01553">
    <property type="entry name" value="Acyltransferase"/>
    <property type="match status" value="1"/>
</dbReference>
<dbReference type="Proteomes" id="UP000196027">
    <property type="component" value="Chromosome"/>
</dbReference>
<keyword evidence="6" id="KW-1185">Reference proteome</keyword>
<evidence type="ECO:0000313" key="5">
    <source>
        <dbReference type="EMBL" id="ARU55133.1"/>
    </source>
</evidence>
<feature type="domain" description="Phospholipid/glycerol acyltransferase" evidence="4">
    <location>
        <begin position="45"/>
        <end position="163"/>
    </location>
</feature>
<sequence>MFKRKNTIATGSVYRKMVSMCSPVVRKYSRLNIVGLEQVPAHSGALLACNHSGGLWWDALCLLSSLPERQIHFIAHHWDAKVPLMKQALDLLDCQFMEANVMAITAADNICIGLKQGQLHCIYPEESYHTFRDRYTLFKFSGHGVRYAELANVPIIPCAVIGAEEAAPILFGPKLPNVPLHIPLHLPLILPFKVTVVFGQPVSAQQLLEDHGDYSVAAHTLREHVFDLITPYRSCKKDRAAYIRKSSLL</sequence>
<reference evidence="5 6" key="1">
    <citation type="submission" date="2017-05" db="EMBL/GenBank/DDBJ databases">
        <title>Genomic insights into alkan degradation activity of Oleiphilus messinensis.</title>
        <authorList>
            <person name="Kozyavkin S.A."/>
            <person name="Slesarev A.I."/>
            <person name="Golyshin P.N."/>
            <person name="Korzhenkov A."/>
            <person name="Golyshina O.N."/>
            <person name="Toshchakov S.V."/>
        </authorList>
    </citation>
    <scope>NUCLEOTIDE SEQUENCE [LARGE SCALE GENOMIC DNA]</scope>
    <source>
        <strain evidence="5 6">ME102</strain>
    </source>
</reference>
<dbReference type="GO" id="GO:0003841">
    <property type="term" value="F:1-acylglycerol-3-phosphate O-acyltransferase activity"/>
    <property type="evidence" value="ECO:0007669"/>
    <property type="project" value="TreeGrafter"/>
</dbReference>
<dbReference type="SUPFAM" id="SSF69593">
    <property type="entry name" value="Glycerol-3-phosphate (1)-acyltransferase"/>
    <property type="match status" value="1"/>
</dbReference>
<organism evidence="5 6">
    <name type="scientific">Oleiphilus messinensis</name>
    <dbReference type="NCBI Taxonomy" id="141451"/>
    <lineage>
        <taxon>Bacteria</taxon>
        <taxon>Pseudomonadati</taxon>
        <taxon>Pseudomonadota</taxon>
        <taxon>Gammaproteobacteria</taxon>
        <taxon>Oceanospirillales</taxon>
        <taxon>Oleiphilaceae</taxon>
        <taxon>Oleiphilus</taxon>
    </lineage>
</organism>
<dbReference type="OrthoDB" id="5241618at2"/>
<protein>
    <recommendedName>
        <fullName evidence="4">Phospholipid/glycerol acyltransferase domain-containing protein</fullName>
    </recommendedName>
</protein>
<evidence type="ECO:0000256" key="1">
    <source>
        <dbReference type="ARBA" id="ARBA00005189"/>
    </source>
</evidence>
<comment type="pathway">
    <text evidence="1">Lipid metabolism.</text>
</comment>
<evidence type="ECO:0000256" key="2">
    <source>
        <dbReference type="ARBA" id="ARBA00022679"/>
    </source>
</evidence>
<evidence type="ECO:0000259" key="4">
    <source>
        <dbReference type="SMART" id="SM00563"/>
    </source>
</evidence>
<name>A0A1Y0I6V7_9GAMM</name>